<evidence type="ECO:0000313" key="3">
    <source>
        <dbReference type="Proteomes" id="UP001138989"/>
    </source>
</evidence>
<sequence length="814" mass="88568">MGWFYAITFVASLIYMITKKPKVQDAEASGMEDFSFPTAAERPIPVVFGTCQVKGANVLWYGDLSNRPIVEKTKQLFKTVKQTIGHRYFMGVQMGICHGPDAILREIRFGDDVAWSGISHGDQDYDPLRQSETGKIQIDKPVLFGGDESGGGVSGTARFYNGSLNQRQNEYLAGVRGADRVSPLRSIAHIVLEKFYIGNSPSPKPVSFVVSRYSPAPVEMLGSTVPQEGVGYDRVGPGGLDANPAYVIYEILSSKRFGSAIPHTMLDAETFRDAAYQLYTEGLGVSMIIDSPATAAEAINNVLKIIQASLVKDKATGRLKLKLIRSDYDFDDLFEINERNIKRVSGYSRGSLDAAASEVKVTYTSREFGYQQRTAIAQNGGVRLHKGDVDSRSFSMPAISRADLATQIAQRELVALSGQLANCSVECNRSAAGIEVGDVVKMSFKPLQIDQIAMRVIEVGLGEAGSKAVTLKLMQDIFSVSQSVYSTGDERQWVKPTVEALDVTNFCLIEAPVIFTNNGSTRSILVCAENPGNALDYTIAIKKGMETSYTKYYKNNFTPCLTLAGALSAGVWKQGSLPLAGDLSIFSSLTNLEVRDAQGILLIDSEVGREWVSYESVVSGGLSEIHRGLFGSVPLAHPAGAKVWAVSEGCGVPDELAFTKDESLSVKLLVGTQDKRMAEEDATMRAVQILGANDRPWLPGNVRVNGAEGGAISGEATLTWATREGSSGKLALYYDETSYETATTYQVRVWHKGELLVGSGAGVSGYAGTSWTFQRERDYNQEFPDQLFSELDFEIRSMKAGLPPSESIFLHVTR</sequence>
<evidence type="ECO:0000313" key="2">
    <source>
        <dbReference type="EMBL" id="MCD1608638.1"/>
    </source>
</evidence>
<evidence type="ECO:0000259" key="1">
    <source>
        <dbReference type="Pfam" id="PF13550"/>
    </source>
</evidence>
<keyword evidence="3" id="KW-1185">Reference proteome</keyword>
<dbReference type="InterPro" id="IPR032876">
    <property type="entry name" value="J_dom"/>
</dbReference>
<gene>
    <name evidence="2" type="ORF">K7H17_12245</name>
</gene>
<organism evidence="2 3">
    <name type="scientific">Stutzerimonas kunmingensis</name>
    <dbReference type="NCBI Taxonomy" id="1211807"/>
    <lineage>
        <taxon>Bacteria</taxon>
        <taxon>Pseudomonadati</taxon>
        <taxon>Pseudomonadota</taxon>
        <taxon>Gammaproteobacteria</taxon>
        <taxon>Pseudomonadales</taxon>
        <taxon>Pseudomonadaceae</taxon>
        <taxon>Stutzerimonas</taxon>
    </lineage>
</organism>
<dbReference type="Pfam" id="PF13550">
    <property type="entry name" value="Phage-tail_3"/>
    <property type="match status" value="1"/>
</dbReference>
<reference evidence="2" key="1">
    <citation type="submission" date="2021-08" db="EMBL/GenBank/DDBJ databases">
        <title>Isolation and characterization of neutrophilic mixotrophic iron-oxidizing bacteria from deep-sea hydrothermal vents.</title>
        <authorList>
            <person name="He Y."/>
        </authorList>
    </citation>
    <scope>NUCLEOTIDE SEQUENCE</scope>
    <source>
        <strain evidence="2">IOP_13</strain>
    </source>
</reference>
<protein>
    <submittedName>
        <fullName evidence="2">Phage tail protein</fullName>
    </submittedName>
</protein>
<name>A0A9X1N473_9GAMM</name>
<dbReference type="Proteomes" id="UP001138989">
    <property type="component" value="Unassembled WGS sequence"/>
</dbReference>
<comment type="caution">
    <text evidence="2">The sequence shown here is derived from an EMBL/GenBank/DDBJ whole genome shotgun (WGS) entry which is preliminary data.</text>
</comment>
<dbReference type="EMBL" id="JAINWF010000006">
    <property type="protein sequence ID" value="MCD1608638.1"/>
    <property type="molecule type" value="Genomic_DNA"/>
</dbReference>
<dbReference type="RefSeq" id="WP_230697716.1">
    <property type="nucleotide sequence ID" value="NZ_JAINWF010000006.1"/>
</dbReference>
<accession>A0A9X1N473</accession>
<dbReference type="AlphaFoldDB" id="A0A9X1N473"/>
<proteinExistence type="predicted"/>
<feature type="domain" description="Tip attachment protein J" evidence="1">
    <location>
        <begin position="291"/>
        <end position="443"/>
    </location>
</feature>